<organism evidence="1 2">
    <name type="scientific">Mesoterricola sediminis</name>
    <dbReference type="NCBI Taxonomy" id="2927980"/>
    <lineage>
        <taxon>Bacteria</taxon>
        <taxon>Pseudomonadati</taxon>
        <taxon>Acidobacteriota</taxon>
        <taxon>Holophagae</taxon>
        <taxon>Holophagales</taxon>
        <taxon>Holophagaceae</taxon>
        <taxon>Mesoterricola</taxon>
    </lineage>
</organism>
<proteinExistence type="predicted"/>
<evidence type="ECO:0000313" key="2">
    <source>
        <dbReference type="Proteomes" id="UP001228113"/>
    </source>
</evidence>
<keyword evidence="2" id="KW-1185">Reference proteome</keyword>
<dbReference type="AlphaFoldDB" id="A0AA48H4B2"/>
<reference evidence="1" key="1">
    <citation type="journal article" date="2023" name="Int. J. Syst. Evol. Microbiol.">
        <title>Mesoterricola silvestris gen. nov., sp. nov., Mesoterricola sediminis sp. nov., Geothrix oryzae sp. nov., Geothrix edaphica sp. nov., Geothrix rubra sp. nov., and Geothrix limicola sp. nov., six novel members of Acidobacteriota isolated from soils.</title>
        <authorList>
            <person name="Itoh H."/>
            <person name="Sugisawa Y."/>
            <person name="Mise K."/>
            <person name="Xu Z."/>
            <person name="Kuniyasu M."/>
            <person name="Ushijima N."/>
            <person name="Kawano K."/>
            <person name="Kobayashi E."/>
            <person name="Shiratori Y."/>
            <person name="Masuda Y."/>
            <person name="Senoo K."/>
        </authorList>
    </citation>
    <scope>NUCLEOTIDE SEQUENCE</scope>
    <source>
        <strain evidence="1">W786</strain>
    </source>
</reference>
<dbReference type="KEGG" id="msea:METESE_06910"/>
<evidence type="ECO:0000313" key="1">
    <source>
        <dbReference type="EMBL" id="BDU75733.1"/>
    </source>
</evidence>
<accession>A0AA48H4B2</accession>
<gene>
    <name evidence="1" type="ORF">METESE_06910</name>
</gene>
<name>A0AA48H4B2_9BACT</name>
<sequence>MLKNICDIIWHIEYHLSNPYEPHIDVLGPMHKAYVQFQEKLESEVEELLSRAKEIDPKEFDTKFREKDFNK</sequence>
<protein>
    <submittedName>
        <fullName evidence="1">Uncharacterized protein</fullName>
    </submittedName>
</protein>
<dbReference type="Proteomes" id="UP001228113">
    <property type="component" value="Chromosome"/>
</dbReference>
<dbReference type="EMBL" id="AP027081">
    <property type="protein sequence ID" value="BDU75733.1"/>
    <property type="molecule type" value="Genomic_DNA"/>
</dbReference>